<evidence type="ECO:0000313" key="13">
    <source>
        <dbReference type="Proteomes" id="UP001305779"/>
    </source>
</evidence>
<keyword evidence="5 9" id="KW-0808">Transferase</keyword>
<comment type="similarity">
    <text evidence="2 9">Belongs to the phage and mitochondrial RNA polymerase family.</text>
</comment>
<comment type="caution">
    <text evidence="12">The sequence shown here is derived from an EMBL/GenBank/DDBJ whole genome shotgun (WGS) entry which is preliminary data.</text>
</comment>
<evidence type="ECO:0000256" key="1">
    <source>
        <dbReference type="ARBA" id="ARBA00004026"/>
    </source>
</evidence>
<evidence type="ECO:0000313" key="12">
    <source>
        <dbReference type="EMBL" id="KAK4494742.1"/>
    </source>
</evidence>
<dbReference type="PROSITE" id="PS00900">
    <property type="entry name" value="RNA_POL_PHAGE_1"/>
    <property type="match status" value="1"/>
</dbReference>
<evidence type="ECO:0000256" key="10">
    <source>
        <dbReference type="SAM" id="MobiDB-lite"/>
    </source>
</evidence>
<feature type="region of interest" description="Disordered" evidence="10">
    <location>
        <begin position="1078"/>
        <end position="1106"/>
    </location>
</feature>
<feature type="region of interest" description="Disordered" evidence="10">
    <location>
        <begin position="511"/>
        <end position="561"/>
    </location>
</feature>
<dbReference type="Proteomes" id="UP001305779">
    <property type="component" value="Unassembled WGS sequence"/>
</dbReference>
<keyword evidence="4 9" id="KW-0240">DNA-directed RNA polymerase</keyword>
<dbReference type="Pfam" id="PF14700">
    <property type="entry name" value="RPOL_N"/>
    <property type="match status" value="1"/>
</dbReference>
<gene>
    <name evidence="12" type="ORF">PRZ48_014098</name>
</gene>
<keyword evidence="7 9" id="KW-0804">Transcription</keyword>
<evidence type="ECO:0000259" key="11">
    <source>
        <dbReference type="SMART" id="SM01311"/>
    </source>
</evidence>
<dbReference type="PROSITE" id="PS00489">
    <property type="entry name" value="RNA_POL_PHAGE_2"/>
    <property type="match status" value="1"/>
</dbReference>
<dbReference type="InterPro" id="IPR046950">
    <property type="entry name" value="DNA-dir_Rpol_C_phage-type"/>
</dbReference>
<evidence type="ECO:0000256" key="8">
    <source>
        <dbReference type="ARBA" id="ARBA00048552"/>
    </source>
</evidence>
<organism evidence="12 13">
    <name type="scientific">Zasmidium cellare</name>
    <name type="common">Wine cellar mold</name>
    <name type="synonym">Racodium cellare</name>
    <dbReference type="NCBI Taxonomy" id="395010"/>
    <lineage>
        <taxon>Eukaryota</taxon>
        <taxon>Fungi</taxon>
        <taxon>Dikarya</taxon>
        <taxon>Ascomycota</taxon>
        <taxon>Pezizomycotina</taxon>
        <taxon>Dothideomycetes</taxon>
        <taxon>Dothideomycetidae</taxon>
        <taxon>Mycosphaerellales</taxon>
        <taxon>Mycosphaerellaceae</taxon>
        <taxon>Zasmidium</taxon>
    </lineage>
</organism>
<dbReference type="InterPro" id="IPR024075">
    <property type="entry name" value="DNA-dir_RNA_pol_helix_hairp_sf"/>
</dbReference>
<dbReference type="EMBL" id="JAXOVC010000013">
    <property type="protein sequence ID" value="KAK4494742.1"/>
    <property type="molecule type" value="Genomic_DNA"/>
</dbReference>
<name>A0ABR0DZZ0_ZASCE</name>
<accession>A0ABR0DZZ0</accession>
<evidence type="ECO:0000256" key="9">
    <source>
        <dbReference type="RuleBase" id="RU003805"/>
    </source>
</evidence>
<dbReference type="InterPro" id="IPR002092">
    <property type="entry name" value="DNA-dir_Rpol_phage-type"/>
</dbReference>
<dbReference type="EC" id="2.7.7.6" evidence="3 9"/>
<feature type="compositionally biased region" description="Basic residues" evidence="10">
    <location>
        <begin position="520"/>
        <end position="539"/>
    </location>
</feature>
<feature type="compositionally biased region" description="Polar residues" evidence="10">
    <location>
        <begin position="60"/>
        <end position="73"/>
    </location>
</feature>
<reference evidence="12 13" key="1">
    <citation type="journal article" date="2023" name="G3 (Bethesda)">
        <title>A chromosome-level genome assembly of Zasmidium syzygii isolated from banana leaves.</title>
        <authorList>
            <person name="van Westerhoven A.C."/>
            <person name="Mehrabi R."/>
            <person name="Talebi R."/>
            <person name="Steentjes M.B.F."/>
            <person name="Corcolon B."/>
            <person name="Chong P.A."/>
            <person name="Kema G.H.J."/>
            <person name="Seidl M.F."/>
        </authorList>
    </citation>
    <scope>NUCLEOTIDE SEQUENCE [LARGE SCALE GENOMIC DNA]</scope>
    <source>
        <strain evidence="12 13">P124</strain>
    </source>
</reference>
<dbReference type="Gene3D" id="1.10.150.20">
    <property type="entry name" value="5' to 3' exonuclease, C-terminal subdomain"/>
    <property type="match status" value="1"/>
</dbReference>
<evidence type="ECO:0000256" key="7">
    <source>
        <dbReference type="ARBA" id="ARBA00023163"/>
    </source>
</evidence>
<dbReference type="InterPro" id="IPR029262">
    <property type="entry name" value="RPOL_N"/>
</dbReference>
<dbReference type="Gene3D" id="1.10.287.260">
    <property type="match status" value="1"/>
</dbReference>
<dbReference type="InterPro" id="IPR037159">
    <property type="entry name" value="RNA_POL_N_sf"/>
</dbReference>
<protein>
    <recommendedName>
        <fullName evidence="3 9">DNA-directed RNA polymerase</fullName>
        <ecNumber evidence="3 9">2.7.7.6</ecNumber>
    </recommendedName>
</protein>
<comment type="function">
    <text evidence="1 9">DNA-dependent RNA polymerase catalyzes the transcription of DNA into RNA using the four ribonucleoside triphosphates as substrates.</text>
</comment>
<feature type="compositionally biased region" description="Low complexity" evidence="10">
    <location>
        <begin position="41"/>
        <end position="52"/>
    </location>
</feature>
<proteinExistence type="inferred from homology"/>
<sequence>MLARSAGRRHQRRTSQLLAASFAQLNLPWLAPAQLRWSASRAAAASPTQSSSTRRKDGTTTRSRTQVRSLATATDNYSIRPDNHFLPPNYGTGFRSVADKHIPFDFSNRPPTQFPPLSPSRSDLIMLNTTTITPDALIRVSHGMSGTSKELLQHLYTSLAVGRRDRAAAIAQRLTEQCGQDSPEATHAHAAYLEDLFKTLATHGRDSPLSNLALKDMQRWFEVEVRAKGVQPNEKMLIAMTRAAIRSLDGSRRDRSIRRYVDLSRELGDDAMDEVLFSEDYDDNEFAILGRATQQDEAEIESEQPATVAEPVKEEVGSRLHVRRTDLVDMDAIPEVRETAQKGVGLAGIKRAMEIFTDISPAPADASPETHRKVAYERQRRLEETSVEIAIDRWRKADEDLKKIGIHTAMQSRPVSALMWQWYQTLLPALERELAEVKKALGTPSRAENDRHIYGPYLELLPLSKVAANTILFTTSRMASGKDHATNRYDQEIKLGNLTVGLASAIESECHTEASAKQQGRTRRARGGSMSRLRKKALRALKNEQPSEQPTKKSKSKKQRNMEVLASLDWPTNTKVKLGAMLISKLIETAQLPVTREHPRTKQKVTQLQPAFLHRVKYQRGKKVGLVVPNPALMDKIQSEPVGSLLAKRMPMVVEPQPWTGWSEGGYLHYPNPVLRLPMGDKSGKDYFMAADDKKELETVYKGLTALGQVPWKVNPDVFKVQLEAWNSGEEVANFAPLHPDMPLPPEPEDPSDATARRKWLMDVREVENKKSGLHSKRCFQNFQLEIARTVVNETLYFPHNMDFRGRAYPIPPYLNHMGADNVRGLLVFADGKELGEDGLRWLKIHLATVAGHDKASMEERIEYTMSHLNDIYDSVRNPLDGRRWWLEAEDAWQTLAACYELANALDSPDPTKFVSHLPVQQDGTCNGLQHYAALGGDKVGAAQVNLEPGDRPADVYTAVAEAVKLEVEQDASEGNAIAQKLNGRLTRKCVKQPVMTNVYGVTFYGARQQVAKQLEVLFPEVNRHDAVNYGNMSHYIATKIFKSLGTMFAGAQAIQDWLGVCADRISTCLTPEQIQQLKSNPPDKMSAPKRGTKHAKKDESEVNQPAKGKIHNLEAHRMKQAKPLFKSTVVWTTPLRLPVVQPYRTVKGRTVATNMQNLTLHEPQVWDPVSKRKQLQAFPPNFIHSLDATHMLLSALKCSENGMTFASIHDSFWTHACDVNRMSEVLRDAFVAMHSEDIIGRLREEFQMRYKGCMYMASVAANSKVGKEISQLRSEMKKRRDTTSEMALEAERMRLIHSEDPTEREKGEAMVTPGSIFASEADESAFEVPTEMAGKRLGDIPSGAATDVEATNSDADESFHASVNEHDEDSMDADKDELDDAEPAEALEASDDEQDGEKITKATKVKRAPVSQRKLFVWVPLTFPEVPKKGDFDVRRLRESRYFFH</sequence>
<dbReference type="PANTHER" id="PTHR10102:SF0">
    <property type="entry name" value="DNA-DIRECTED RNA POLYMERASE, MITOCHONDRIAL"/>
    <property type="match status" value="1"/>
</dbReference>
<evidence type="ECO:0000256" key="4">
    <source>
        <dbReference type="ARBA" id="ARBA00022478"/>
    </source>
</evidence>
<feature type="compositionally biased region" description="Acidic residues" evidence="10">
    <location>
        <begin position="1367"/>
        <end position="1396"/>
    </location>
</feature>
<dbReference type="Gene3D" id="1.10.287.280">
    <property type="match status" value="1"/>
</dbReference>
<keyword evidence="13" id="KW-1185">Reference proteome</keyword>
<evidence type="ECO:0000256" key="5">
    <source>
        <dbReference type="ARBA" id="ARBA00022679"/>
    </source>
</evidence>
<dbReference type="SMART" id="SM01311">
    <property type="entry name" value="RPOL_N"/>
    <property type="match status" value="1"/>
</dbReference>
<evidence type="ECO:0000256" key="2">
    <source>
        <dbReference type="ARBA" id="ARBA00009493"/>
    </source>
</evidence>
<dbReference type="SUPFAM" id="SSF56672">
    <property type="entry name" value="DNA/RNA polymerases"/>
    <property type="match status" value="1"/>
</dbReference>
<evidence type="ECO:0000256" key="6">
    <source>
        <dbReference type="ARBA" id="ARBA00022695"/>
    </source>
</evidence>
<dbReference type="PANTHER" id="PTHR10102">
    <property type="entry name" value="DNA-DIRECTED RNA POLYMERASE, MITOCHONDRIAL"/>
    <property type="match status" value="1"/>
</dbReference>
<evidence type="ECO:0000256" key="3">
    <source>
        <dbReference type="ARBA" id="ARBA00012418"/>
    </source>
</evidence>
<dbReference type="Pfam" id="PF00940">
    <property type="entry name" value="RNA_pol"/>
    <property type="match status" value="1"/>
</dbReference>
<feature type="region of interest" description="Disordered" evidence="10">
    <location>
        <begin position="1336"/>
        <end position="1406"/>
    </location>
</feature>
<comment type="catalytic activity">
    <reaction evidence="8 9">
        <text>RNA(n) + a ribonucleoside 5'-triphosphate = RNA(n+1) + diphosphate</text>
        <dbReference type="Rhea" id="RHEA:21248"/>
        <dbReference type="Rhea" id="RHEA-COMP:14527"/>
        <dbReference type="Rhea" id="RHEA-COMP:17342"/>
        <dbReference type="ChEBI" id="CHEBI:33019"/>
        <dbReference type="ChEBI" id="CHEBI:61557"/>
        <dbReference type="ChEBI" id="CHEBI:140395"/>
        <dbReference type="EC" id="2.7.7.6"/>
    </reaction>
</comment>
<dbReference type="InterPro" id="IPR043502">
    <property type="entry name" value="DNA/RNA_pol_sf"/>
</dbReference>
<keyword evidence="6 9" id="KW-0548">Nucleotidyltransferase</keyword>
<feature type="region of interest" description="Disordered" evidence="10">
    <location>
        <begin position="41"/>
        <end position="73"/>
    </location>
</feature>
<dbReference type="Gene3D" id="1.10.1320.10">
    <property type="entry name" value="DNA-directed RNA polymerase, N-terminal domain"/>
    <property type="match status" value="1"/>
</dbReference>
<feature type="domain" description="DNA-directed RNA polymerase N-terminal" evidence="11">
    <location>
        <begin position="377"/>
        <end position="709"/>
    </location>
</feature>